<feature type="compositionally biased region" description="Low complexity" evidence="1">
    <location>
        <begin position="28"/>
        <end position="38"/>
    </location>
</feature>
<accession>A0AAV5VE30</accession>
<dbReference type="InterPro" id="IPR050693">
    <property type="entry name" value="Hsp70_NEF-Inhibitors"/>
</dbReference>
<feature type="region of interest" description="Disordered" evidence="1">
    <location>
        <begin position="26"/>
        <end position="46"/>
    </location>
</feature>
<dbReference type="Proteomes" id="UP001432322">
    <property type="component" value="Unassembled WGS sequence"/>
</dbReference>
<keyword evidence="3" id="KW-1185">Reference proteome</keyword>
<dbReference type="PANTHER" id="PTHR19316">
    <property type="entry name" value="PROTEIN FOLDING REGULATOR"/>
    <property type="match status" value="1"/>
</dbReference>
<sequence>MGDGAVPQQYWNALLGMTTKAMADYNDANPGQAPAAGPAPGPLSGESRQWLEGAIRDLVNSTDPGKILDGVMGSLLRYATTSELEEADIEKVTDLSLRLEDLLQFADLAGKFHRMGGFEIITRLLNYTDYPQLRAAGCQMLITMCENNPQAQDLVIAHPLFKHIFDLLADENQNSTFRYKLLGTVSAVVRSHGPAFDAFIGVNGHMRMKEVAVSTVNEERVAHKAARVLASIAYTYRDDPARKNVLKETLAAIYTALSLRRDGEDTAELSYVREFLLTDVLSREIGEGSKRQLLKALKEEEKKQFDEPRQQQVIGLLMKKFSKAQA</sequence>
<evidence type="ECO:0000313" key="2">
    <source>
        <dbReference type="EMBL" id="GMT16997.1"/>
    </source>
</evidence>
<comment type="caution">
    <text evidence="2">The sequence shown here is derived from an EMBL/GenBank/DDBJ whole genome shotgun (WGS) entry which is preliminary data.</text>
</comment>
<evidence type="ECO:0000313" key="3">
    <source>
        <dbReference type="Proteomes" id="UP001432322"/>
    </source>
</evidence>
<proteinExistence type="predicted"/>
<dbReference type="GO" id="GO:0000774">
    <property type="term" value="F:adenyl-nucleotide exchange factor activity"/>
    <property type="evidence" value="ECO:0007669"/>
    <property type="project" value="TreeGrafter"/>
</dbReference>
<dbReference type="AlphaFoldDB" id="A0AAV5VE30"/>
<gene>
    <name evidence="2" type="ORF">PFISCL1PPCAC_8294</name>
</gene>
<dbReference type="EMBL" id="BTSY01000002">
    <property type="protein sequence ID" value="GMT16997.1"/>
    <property type="molecule type" value="Genomic_DNA"/>
</dbReference>
<dbReference type="SUPFAM" id="SSF48371">
    <property type="entry name" value="ARM repeat"/>
    <property type="match status" value="1"/>
</dbReference>
<dbReference type="Gene3D" id="1.25.10.10">
    <property type="entry name" value="Leucine-rich Repeat Variant"/>
    <property type="match status" value="1"/>
</dbReference>
<reference evidence="2" key="1">
    <citation type="submission" date="2023-10" db="EMBL/GenBank/DDBJ databases">
        <title>Genome assembly of Pristionchus species.</title>
        <authorList>
            <person name="Yoshida K."/>
            <person name="Sommer R.J."/>
        </authorList>
    </citation>
    <scope>NUCLEOTIDE SEQUENCE</scope>
    <source>
        <strain evidence="2">RS5133</strain>
    </source>
</reference>
<organism evidence="2 3">
    <name type="scientific">Pristionchus fissidentatus</name>
    <dbReference type="NCBI Taxonomy" id="1538716"/>
    <lineage>
        <taxon>Eukaryota</taxon>
        <taxon>Metazoa</taxon>
        <taxon>Ecdysozoa</taxon>
        <taxon>Nematoda</taxon>
        <taxon>Chromadorea</taxon>
        <taxon>Rhabditida</taxon>
        <taxon>Rhabditina</taxon>
        <taxon>Diplogasteromorpha</taxon>
        <taxon>Diplogasteroidea</taxon>
        <taxon>Neodiplogasteridae</taxon>
        <taxon>Pristionchus</taxon>
    </lineage>
</organism>
<dbReference type="InterPro" id="IPR016024">
    <property type="entry name" value="ARM-type_fold"/>
</dbReference>
<dbReference type="InterPro" id="IPR011989">
    <property type="entry name" value="ARM-like"/>
</dbReference>
<protein>
    <submittedName>
        <fullName evidence="2">Uncharacterized protein</fullName>
    </submittedName>
</protein>
<dbReference type="PANTHER" id="PTHR19316:SF18">
    <property type="entry name" value="HSP70-BINDING PROTEIN 1"/>
    <property type="match status" value="1"/>
</dbReference>
<name>A0AAV5VE30_9BILA</name>
<evidence type="ECO:0000256" key="1">
    <source>
        <dbReference type="SAM" id="MobiDB-lite"/>
    </source>
</evidence>
<dbReference type="GO" id="GO:0005783">
    <property type="term" value="C:endoplasmic reticulum"/>
    <property type="evidence" value="ECO:0007669"/>
    <property type="project" value="TreeGrafter"/>
</dbReference>